<comment type="caution">
    <text evidence="3">The sequence shown here is derived from an EMBL/GenBank/DDBJ whole genome shotgun (WGS) entry which is preliminary data.</text>
</comment>
<dbReference type="EMBL" id="CAJNOC010005335">
    <property type="protein sequence ID" value="CAF1049635.1"/>
    <property type="molecule type" value="Genomic_DNA"/>
</dbReference>
<proteinExistence type="predicted"/>
<dbReference type="AlphaFoldDB" id="A0A814K9Z5"/>
<keyword evidence="2" id="KW-0040">ANK repeat</keyword>
<dbReference type="Gene3D" id="1.25.40.20">
    <property type="entry name" value="Ankyrin repeat-containing domain"/>
    <property type="match status" value="2"/>
</dbReference>
<dbReference type="Proteomes" id="UP000663879">
    <property type="component" value="Unassembled WGS sequence"/>
</dbReference>
<dbReference type="InterPro" id="IPR036770">
    <property type="entry name" value="Ankyrin_rpt-contain_sf"/>
</dbReference>
<evidence type="ECO:0000256" key="2">
    <source>
        <dbReference type="ARBA" id="ARBA00023043"/>
    </source>
</evidence>
<evidence type="ECO:0000256" key="1">
    <source>
        <dbReference type="ARBA" id="ARBA00022737"/>
    </source>
</evidence>
<dbReference type="PANTHER" id="PTHR24198">
    <property type="entry name" value="ANKYRIN REPEAT AND PROTEIN KINASE DOMAIN-CONTAINING PROTEIN"/>
    <property type="match status" value="1"/>
</dbReference>
<dbReference type="SMART" id="SM00248">
    <property type="entry name" value="ANK"/>
    <property type="match status" value="4"/>
</dbReference>
<name>A0A814K9Z5_9BILA</name>
<protein>
    <submittedName>
        <fullName evidence="3">Uncharacterized protein</fullName>
    </submittedName>
</protein>
<keyword evidence="4" id="KW-1185">Reference proteome</keyword>
<accession>A0A814K9Z5</accession>
<dbReference type="SUPFAM" id="SSF48403">
    <property type="entry name" value="Ankyrin repeat"/>
    <property type="match status" value="1"/>
</dbReference>
<organism evidence="3 4">
    <name type="scientific">Brachionus calyciflorus</name>
    <dbReference type="NCBI Taxonomy" id="104777"/>
    <lineage>
        <taxon>Eukaryota</taxon>
        <taxon>Metazoa</taxon>
        <taxon>Spiralia</taxon>
        <taxon>Gnathifera</taxon>
        <taxon>Rotifera</taxon>
        <taxon>Eurotatoria</taxon>
        <taxon>Monogononta</taxon>
        <taxon>Pseudotrocha</taxon>
        <taxon>Ploima</taxon>
        <taxon>Brachionidae</taxon>
        <taxon>Brachionus</taxon>
    </lineage>
</organism>
<evidence type="ECO:0000313" key="4">
    <source>
        <dbReference type="Proteomes" id="UP000663879"/>
    </source>
</evidence>
<sequence>MDLHTLCKSGDLKSLRILCDKSKSISKNFDFIYKANTDGKFPLDITVLCDHFDCCKYLFETFDVDPLKINPNGESAFSYALQLSKNKFLKFFIENRKKYLPITPIEDFMTKIKVNKSEMCPLKIVMGSSHPDCGKTLIFLIENLKLTFMLRKTLFIEAVKISNIILIEYILNYNEIGQEEQKELLNLNFNPESDFSKKSLFAEAITTPLIFAIESKDHQLVNFLLSQSEVDVNAMNMPLNNTSPLISAIKLNDIETVMLLVEKDVKKDLPVNGILPMELVIKIRSQYISDLESNEAKENWIIFEMLATTPNDAHFINNKGMCAFDYAVKNKLTDVIQYFVSLKCDLFKRKNRFGKAPIDYADKEYDEFLRKNLS</sequence>
<dbReference type="PANTHER" id="PTHR24198:SF165">
    <property type="entry name" value="ANKYRIN REPEAT-CONTAINING PROTEIN-RELATED"/>
    <property type="match status" value="1"/>
</dbReference>
<reference evidence="3" key="1">
    <citation type="submission" date="2021-02" db="EMBL/GenBank/DDBJ databases">
        <authorList>
            <person name="Nowell W R."/>
        </authorList>
    </citation>
    <scope>NUCLEOTIDE SEQUENCE</scope>
    <source>
        <strain evidence="3">Ploen Becks lab</strain>
    </source>
</reference>
<gene>
    <name evidence="3" type="ORF">OXX778_LOCUS18761</name>
</gene>
<evidence type="ECO:0000313" key="3">
    <source>
        <dbReference type="EMBL" id="CAF1049635.1"/>
    </source>
</evidence>
<dbReference type="Pfam" id="PF12796">
    <property type="entry name" value="Ank_2"/>
    <property type="match status" value="1"/>
</dbReference>
<keyword evidence="1" id="KW-0677">Repeat</keyword>
<dbReference type="InterPro" id="IPR002110">
    <property type="entry name" value="Ankyrin_rpt"/>
</dbReference>